<name>W2FLV4_PHYNI</name>
<dbReference type="Proteomes" id="UP000053236">
    <property type="component" value="Unassembled WGS sequence"/>
</dbReference>
<dbReference type="EMBL" id="KI690010">
    <property type="protein sequence ID" value="ETK70896.1"/>
    <property type="molecule type" value="Genomic_DNA"/>
</dbReference>
<reference evidence="2" key="1">
    <citation type="submission" date="2013-11" db="EMBL/GenBank/DDBJ databases">
        <title>The Genome Sequence of Phytophthora parasitica CJ02B3.</title>
        <authorList>
            <consortium name="The Broad Institute Genomics Platform"/>
            <person name="Russ C."/>
            <person name="Tyler B."/>
            <person name="Panabieres F."/>
            <person name="Shan W."/>
            <person name="Tripathy S."/>
            <person name="Grunwald N."/>
            <person name="Machado M."/>
            <person name="Johnson C.S."/>
            <person name="Arredondo F."/>
            <person name="Hong C."/>
            <person name="Coffey M."/>
            <person name="Young S.K."/>
            <person name="Zeng Q."/>
            <person name="Gargeya S."/>
            <person name="Fitzgerald M."/>
            <person name="Abouelleil A."/>
            <person name="Alvarado L."/>
            <person name="Chapman S.B."/>
            <person name="Gainer-Dewar J."/>
            <person name="Goldberg J."/>
            <person name="Griggs A."/>
            <person name="Gujja S."/>
            <person name="Hansen M."/>
            <person name="Howarth C."/>
            <person name="Imamovic A."/>
            <person name="Ireland A."/>
            <person name="Larimer J."/>
            <person name="McCowan C."/>
            <person name="Murphy C."/>
            <person name="Pearson M."/>
            <person name="Poon T.W."/>
            <person name="Priest M."/>
            <person name="Roberts A."/>
            <person name="Saif S."/>
            <person name="Shea T."/>
            <person name="Sykes S."/>
            <person name="Wortman J."/>
            <person name="Nusbaum C."/>
            <person name="Birren B."/>
        </authorList>
    </citation>
    <scope>NUCLEOTIDE SEQUENCE [LARGE SCALE GENOMIC DNA]</scope>
    <source>
        <strain evidence="2">CJ02B3</strain>
    </source>
</reference>
<dbReference type="AlphaFoldDB" id="W2FLV4"/>
<evidence type="ECO:0000259" key="1">
    <source>
        <dbReference type="Pfam" id="PF20600"/>
    </source>
</evidence>
<gene>
    <name evidence="2" type="ORF">L915_21775</name>
</gene>
<organism evidence="2">
    <name type="scientific">Phytophthora nicotianae</name>
    <name type="common">Potato buckeye rot agent</name>
    <name type="synonym">Phytophthora parasitica</name>
    <dbReference type="NCBI Taxonomy" id="4792"/>
    <lineage>
        <taxon>Eukaryota</taxon>
        <taxon>Sar</taxon>
        <taxon>Stramenopiles</taxon>
        <taxon>Oomycota</taxon>
        <taxon>Peronosporomycetes</taxon>
        <taxon>Peronosporales</taxon>
        <taxon>Peronosporaceae</taxon>
        <taxon>Phytophthora</taxon>
    </lineage>
</organism>
<accession>W2FLV4</accession>
<evidence type="ECO:0000313" key="2">
    <source>
        <dbReference type="EMBL" id="ETK70896.1"/>
    </source>
</evidence>
<protein>
    <recommendedName>
        <fullName evidence="1">Exodeoxyribonuclease X-like C-terminal domain-containing protein</fullName>
    </recommendedName>
</protein>
<feature type="domain" description="Exodeoxyribonuclease X-like C-terminal" evidence="1">
    <location>
        <begin position="5"/>
        <end position="32"/>
    </location>
</feature>
<dbReference type="Pfam" id="PF20600">
    <property type="entry name" value="ExoX-like_C"/>
    <property type="match status" value="1"/>
</dbReference>
<proteinExistence type="predicted"/>
<sequence>MPVILEFGKYKEKALKEVYDQDASYCRWLYNQQSEESEIKRFLQGHEKEAY</sequence>
<dbReference type="InterPro" id="IPR046768">
    <property type="entry name" value="ExoX-like_C"/>
</dbReference>